<evidence type="ECO:0000259" key="8">
    <source>
        <dbReference type="Pfam" id="PF12265"/>
    </source>
</evidence>
<dbReference type="GO" id="GO:0006325">
    <property type="term" value="P:chromatin organization"/>
    <property type="evidence" value="ECO:0007669"/>
    <property type="project" value="UniProtKB-KW"/>
</dbReference>
<dbReference type="SMART" id="SM00320">
    <property type="entry name" value="WD40"/>
    <property type="match status" value="6"/>
</dbReference>
<dbReference type="FunFam" id="2.130.10.10:FF:000512">
    <property type="entry name" value="WD-40 repeat-containing protein MSI1"/>
    <property type="match status" value="1"/>
</dbReference>
<accession>A0A9D5C6P4</accession>
<dbReference type="PROSITE" id="PS50082">
    <property type="entry name" value="WD_REPEATS_2"/>
    <property type="match status" value="5"/>
</dbReference>
<dbReference type="InterPro" id="IPR036322">
    <property type="entry name" value="WD40_repeat_dom_sf"/>
</dbReference>
<evidence type="ECO:0000256" key="7">
    <source>
        <dbReference type="PROSITE-ProRule" id="PRU00221"/>
    </source>
</evidence>
<dbReference type="PANTHER" id="PTHR22850">
    <property type="entry name" value="WD40 REPEAT FAMILY"/>
    <property type="match status" value="1"/>
</dbReference>
<feature type="repeat" description="WD" evidence="7">
    <location>
        <begin position="214"/>
        <end position="256"/>
    </location>
</feature>
<comment type="subcellular location">
    <subcellularLocation>
        <location evidence="1">Nucleus</location>
    </subcellularLocation>
</comment>
<evidence type="ECO:0000256" key="4">
    <source>
        <dbReference type="ARBA" id="ARBA00022737"/>
    </source>
</evidence>
<evidence type="ECO:0000256" key="1">
    <source>
        <dbReference type="ARBA" id="ARBA00004123"/>
    </source>
</evidence>
<feature type="repeat" description="WD" evidence="7">
    <location>
        <begin position="361"/>
        <end position="395"/>
    </location>
</feature>
<proteinExistence type="inferred from homology"/>
<dbReference type="Pfam" id="PF12265">
    <property type="entry name" value="CAF1C_H4-bd"/>
    <property type="match status" value="1"/>
</dbReference>
<keyword evidence="3 7" id="KW-0853">WD repeat</keyword>
<keyword evidence="6" id="KW-0539">Nucleus</keyword>
<reference evidence="9" key="2">
    <citation type="journal article" date="2022" name="Hortic Res">
        <title>The genome of Dioscorea zingiberensis sheds light on the biosynthesis, origin and evolution of the medicinally important diosgenin saponins.</title>
        <authorList>
            <person name="Li Y."/>
            <person name="Tan C."/>
            <person name="Li Z."/>
            <person name="Guo J."/>
            <person name="Li S."/>
            <person name="Chen X."/>
            <person name="Wang C."/>
            <person name="Dai X."/>
            <person name="Yang H."/>
            <person name="Song W."/>
            <person name="Hou L."/>
            <person name="Xu J."/>
            <person name="Tong Z."/>
            <person name="Xu A."/>
            <person name="Yuan X."/>
            <person name="Wang W."/>
            <person name="Yang Q."/>
            <person name="Chen L."/>
            <person name="Sun Z."/>
            <person name="Wang K."/>
            <person name="Pan B."/>
            <person name="Chen J."/>
            <person name="Bao Y."/>
            <person name="Liu F."/>
            <person name="Qi X."/>
            <person name="Gang D.R."/>
            <person name="Wen J."/>
            <person name="Li J."/>
        </authorList>
    </citation>
    <scope>NUCLEOTIDE SEQUENCE</scope>
    <source>
        <strain evidence="9">Dzin_1.0</strain>
    </source>
</reference>
<reference evidence="9" key="1">
    <citation type="submission" date="2021-03" db="EMBL/GenBank/DDBJ databases">
        <authorList>
            <person name="Li Z."/>
            <person name="Yang C."/>
        </authorList>
    </citation>
    <scope>NUCLEOTIDE SEQUENCE</scope>
    <source>
        <strain evidence="9">Dzin_1.0</strain>
        <tissue evidence="9">Leaf</tissue>
    </source>
</reference>
<feature type="repeat" description="WD" evidence="7">
    <location>
        <begin position="165"/>
        <end position="201"/>
    </location>
</feature>
<dbReference type="Gene3D" id="2.130.10.10">
    <property type="entry name" value="YVTN repeat-like/Quinoprotein amine dehydrogenase"/>
    <property type="match status" value="1"/>
</dbReference>
<dbReference type="PROSITE" id="PS00678">
    <property type="entry name" value="WD_REPEATS_1"/>
    <property type="match status" value="2"/>
</dbReference>
<protein>
    <recommendedName>
        <fullName evidence="8">Histone-binding protein RBBP4-like N-terminal domain-containing protein</fullName>
    </recommendedName>
</protein>
<keyword evidence="4" id="KW-0677">Repeat</keyword>
<dbReference type="InterPro" id="IPR022052">
    <property type="entry name" value="Histone-bd_RBBP4-like_N"/>
</dbReference>
<evidence type="ECO:0000256" key="6">
    <source>
        <dbReference type="ARBA" id="ARBA00023242"/>
    </source>
</evidence>
<sequence>MEEEEGTAAGAAEAEEEYRVWKKNTPFLYDLVISHALEWPSLTVQWLPSSLSSSSSSASSSLQTPIHRLLLGTHTSDDAPNFLMLASVRFPLCNPPTTTDPPPIPSVEICQSVRHEGEVNRARYMPQKPDIVATKTCGSEVHVFDFGRRLGRPTEGEDCAPDVVLRGHSTEGYGVSWSPMKEGWLLSGSYDSKICFWDLASIPSGKSLDANQVFEAHGDAVEDVAWHSKNENLFGSVGDDHRLMIWDLRSSTPEMPQHSVTAHQDEVNSLSFSPFNEWILATASADSNIKLFDLRNLTTSLHTFSSHTSGALQVEWSPNHETILASSAEDKRLIVWDLSRIGDEQNEEDAEDGPPELLFVHGGHTAKISEFSWNPYEPWVIASVGEDNILQVWQMAESIYRDDYNAQNTTNNDN</sequence>
<gene>
    <name evidence="9" type="ORF">J5N97_023934</name>
</gene>
<feature type="domain" description="Histone-binding protein RBBP4-like N-terminal" evidence="8">
    <location>
        <begin position="16"/>
        <end position="91"/>
    </location>
</feature>
<keyword evidence="10" id="KW-1185">Reference proteome</keyword>
<dbReference type="EMBL" id="JAGGNH010000007">
    <property type="protein sequence ID" value="KAJ0967017.1"/>
    <property type="molecule type" value="Genomic_DNA"/>
</dbReference>
<comment type="similarity">
    <text evidence="2">Belongs to the WD repeat RBAP46/RBAP48/MSI1 family.</text>
</comment>
<name>A0A9D5C6P4_9LILI</name>
<evidence type="ECO:0000313" key="9">
    <source>
        <dbReference type="EMBL" id="KAJ0967017.1"/>
    </source>
</evidence>
<dbReference type="GO" id="GO:0005634">
    <property type="term" value="C:nucleus"/>
    <property type="evidence" value="ECO:0007669"/>
    <property type="project" value="UniProtKB-SubCell"/>
</dbReference>
<dbReference type="PRINTS" id="PR00320">
    <property type="entry name" value="GPROTEINBRPT"/>
</dbReference>
<feature type="repeat" description="WD" evidence="7">
    <location>
        <begin position="260"/>
        <end position="296"/>
    </location>
</feature>
<dbReference type="OrthoDB" id="427795at2759"/>
<organism evidence="9 10">
    <name type="scientific">Dioscorea zingiberensis</name>
    <dbReference type="NCBI Taxonomy" id="325984"/>
    <lineage>
        <taxon>Eukaryota</taxon>
        <taxon>Viridiplantae</taxon>
        <taxon>Streptophyta</taxon>
        <taxon>Embryophyta</taxon>
        <taxon>Tracheophyta</taxon>
        <taxon>Spermatophyta</taxon>
        <taxon>Magnoliopsida</taxon>
        <taxon>Liliopsida</taxon>
        <taxon>Dioscoreales</taxon>
        <taxon>Dioscoreaceae</taxon>
        <taxon>Dioscorea</taxon>
    </lineage>
</organism>
<dbReference type="InterPro" id="IPR020472">
    <property type="entry name" value="WD40_PAC1"/>
</dbReference>
<dbReference type="Proteomes" id="UP001085076">
    <property type="component" value="Miscellaneous, Linkage group lg07"/>
</dbReference>
<dbReference type="SUPFAM" id="SSF50978">
    <property type="entry name" value="WD40 repeat-like"/>
    <property type="match status" value="1"/>
</dbReference>
<dbReference type="InterPro" id="IPR001680">
    <property type="entry name" value="WD40_rpt"/>
</dbReference>
<dbReference type="InterPro" id="IPR019775">
    <property type="entry name" value="WD40_repeat_CS"/>
</dbReference>
<dbReference type="InterPro" id="IPR050459">
    <property type="entry name" value="WD_repeat_RBAP46/RBAP48/MSI1"/>
</dbReference>
<evidence type="ECO:0000313" key="10">
    <source>
        <dbReference type="Proteomes" id="UP001085076"/>
    </source>
</evidence>
<evidence type="ECO:0000256" key="2">
    <source>
        <dbReference type="ARBA" id="ARBA00009341"/>
    </source>
</evidence>
<evidence type="ECO:0000256" key="3">
    <source>
        <dbReference type="ARBA" id="ARBA00022574"/>
    </source>
</evidence>
<feature type="repeat" description="WD" evidence="7">
    <location>
        <begin position="304"/>
        <end position="339"/>
    </location>
</feature>
<evidence type="ECO:0000256" key="5">
    <source>
        <dbReference type="ARBA" id="ARBA00022853"/>
    </source>
</evidence>
<dbReference type="AlphaFoldDB" id="A0A9D5C6P4"/>
<comment type="caution">
    <text evidence="9">The sequence shown here is derived from an EMBL/GenBank/DDBJ whole genome shotgun (WGS) entry which is preliminary data.</text>
</comment>
<dbReference type="InterPro" id="IPR015943">
    <property type="entry name" value="WD40/YVTN_repeat-like_dom_sf"/>
</dbReference>
<dbReference type="Pfam" id="PF00400">
    <property type="entry name" value="WD40"/>
    <property type="match status" value="5"/>
</dbReference>
<keyword evidence="5" id="KW-0156">Chromatin regulator</keyword>
<dbReference type="PROSITE" id="PS50294">
    <property type="entry name" value="WD_REPEATS_REGION"/>
    <property type="match status" value="4"/>
</dbReference>